<protein>
    <recommendedName>
        <fullName evidence="1">Polymerase beta nucleotidyltransferase domain-containing protein</fullName>
    </recommendedName>
</protein>
<feature type="domain" description="Polymerase beta nucleotidyltransferase" evidence="1">
    <location>
        <begin position="19"/>
        <end position="97"/>
    </location>
</feature>
<dbReference type="PANTHER" id="PTHR43852:SF2">
    <property type="entry name" value="PROTEIN ADENYLYLTRANSFERASE MNTA"/>
    <property type="match status" value="1"/>
</dbReference>
<accession>A0A151CFG6</accession>
<evidence type="ECO:0000259" key="1">
    <source>
        <dbReference type="Pfam" id="PF18765"/>
    </source>
</evidence>
<dbReference type="OrthoDB" id="5334523at2"/>
<dbReference type="EMBL" id="LNKT01000034">
    <property type="protein sequence ID" value="KYJ86282.1"/>
    <property type="molecule type" value="Genomic_DNA"/>
</dbReference>
<dbReference type="SUPFAM" id="SSF81301">
    <property type="entry name" value="Nucleotidyltransferase"/>
    <property type="match status" value="1"/>
</dbReference>
<dbReference type="InterPro" id="IPR052930">
    <property type="entry name" value="TA_antitoxin_MntA"/>
</dbReference>
<keyword evidence="3" id="KW-1185">Reference proteome</keyword>
<sequence>MQKEHILSYLADMKSDLAKKGIEKIGLFGSFAKDKADTFSDIDIAIKIKKSYLDEHDVWDYFTLIDSIKQMLLKKFSRKIDVYDLDSSSDIKDTISKEIIYV</sequence>
<dbReference type="AlphaFoldDB" id="A0A151CFG6"/>
<gene>
    <name evidence="2" type="ORF">AS592_05655</name>
</gene>
<organism evidence="2 3">
    <name type="scientific">Sulfurovum riftiae</name>
    <dbReference type="NCBI Taxonomy" id="1630136"/>
    <lineage>
        <taxon>Bacteria</taxon>
        <taxon>Pseudomonadati</taxon>
        <taxon>Campylobacterota</taxon>
        <taxon>Epsilonproteobacteria</taxon>
        <taxon>Campylobacterales</taxon>
        <taxon>Sulfurovaceae</taxon>
        <taxon>Sulfurovum</taxon>
    </lineage>
</organism>
<dbReference type="Gene3D" id="3.30.460.10">
    <property type="entry name" value="Beta Polymerase, domain 2"/>
    <property type="match status" value="1"/>
</dbReference>
<evidence type="ECO:0000313" key="2">
    <source>
        <dbReference type="EMBL" id="KYJ86282.1"/>
    </source>
</evidence>
<evidence type="ECO:0000313" key="3">
    <source>
        <dbReference type="Proteomes" id="UP000075359"/>
    </source>
</evidence>
<dbReference type="InterPro" id="IPR041633">
    <property type="entry name" value="Polbeta"/>
</dbReference>
<dbReference type="RefSeq" id="WP_067331115.1">
    <property type="nucleotide sequence ID" value="NZ_LNKT01000034.1"/>
</dbReference>
<reference evidence="2 3" key="1">
    <citation type="submission" date="2015-11" db="EMBL/GenBank/DDBJ databases">
        <title>Draft genome of Sulfurovum riftiae 1812E, a member of the Epsilonproteobacteria isolated from the tube of the deep-sea hydrothermal vent tubewom Riftia pachyptila.</title>
        <authorList>
            <person name="Vetriani C."/>
            <person name="Giovannelli D."/>
        </authorList>
    </citation>
    <scope>NUCLEOTIDE SEQUENCE [LARGE SCALE GENOMIC DNA]</scope>
    <source>
        <strain evidence="2 3">1812E</strain>
    </source>
</reference>
<dbReference type="Pfam" id="PF18765">
    <property type="entry name" value="Polbeta"/>
    <property type="match status" value="1"/>
</dbReference>
<comment type="caution">
    <text evidence="2">The sequence shown here is derived from an EMBL/GenBank/DDBJ whole genome shotgun (WGS) entry which is preliminary data.</text>
</comment>
<dbReference type="CDD" id="cd05403">
    <property type="entry name" value="NT_KNTase_like"/>
    <property type="match status" value="1"/>
</dbReference>
<dbReference type="Proteomes" id="UP000075359">
    <property type="component" value="Unassembled WGS sequence"/>
</dbReference>
<dbReference type="PANTHER" id="PTHR43852">
    <property type="entry name" value="NUCLEOTIDYLTRANSFERASE"/>
    <property type="match status" value="1"/>
</dbReference>
<name>A0A151CFG6_9BACT</name>
<dbReference type="InterPro" id="IPR043519">
    <property type="entry name" value="NT_sf"/>
</dbReference>
<dbReference type="STRING" id="1630136.AS592_05655"/>
<proteinExistence type="predicted"/>